<proteinExistence type="predicted"/>
<dbReference type="AlphaFoldDB" id="A0A2P2C4K5"/>
<feature type="region of interest" description="Disordered" evidence="1">
    <location>
        <begin position="1"/>
        <end position="48"/>
    </location>
</feature>
<feature type="transmembrane region" description="Helical" evidence="2">
    <location>
        <begin position="227"/>
        <end position="252"/>
    </location>
</feature>
<evidence type="ECO:0000256" key="1">
    <source>
        <dbReference type="SAM" id="MobiDB-lite"/>
    </source>
</evidence>
<dbReference type="InterPro" id="IPR018476">
    <property type="entry name" value="GlyceroP-diester-Pdiesterase_M"/>
</dbReference>
<sequence length="375" mass="38841">MVPITVRSKGATMSGYEGYPPPGGGFPPPGNEPIPETPPGRFTAPPPPPYAAPQPTYLQAAHKPGAIPLRPLGLGDLFDGAFKIIRFNPRATVGSAVIVSSVAMLIPVVVTGILSLTVGLSTSLLDAEGEPSSTAEIAGLVGAYGALLIALVLQWVGMVLVTGMNAHVALGAAIGRRLGLGEAWAATRGKRWRLIAMMLLILVSVGAGLSVLTGLVVLFAATLDTGAAIGLSIVVVILGLVALVFGWVRVVYLAVPPLMLEPIGVFAALGRSWSLTRRQFWRTFGIALLTAVGANIVGGIISAPVSIAGQVVLLVDPGGSGLFWYVVCLALSQVLGSALSTPFITTVSSLQYLDQRIRKEAYDVELMTRAGIIAP</sequence>
<organism evidence="4">
    <name type="scientific">metagenome</name>
    <dbReference type="NCBI Taxonomy" id="256318"/>
    <lineage>
        <taxon>unclassified sequences</taxon>
        <taxon>metagenomes</taxon>
    </lineage>
</organism>
<dbReference type="Pfam" id="PF10110">
    <property type="entry name" value="GPDPase_memb"/>
    <property type="match status" value="1"/>
</dbReference>
<feature type="transmembrane region" description="Helical" evidence="2">
    <location>
        <begin position="194"/>
        <end position="221"/>
    </location>
</feature>
<keyword evidence="2" id="KW-0472">Membrane</keyword>
<feature type="domain" description="Glycerophosphoryl diester phosphodiesterase membrane" evidence="3">
    <location>
        <begin position="232"/>
        <end position="360"/>
    </location>
</feature>
<feature type="transmembrane region" description="Helical" evidence="2">
    <location>
        <begin position="137"/>
        <end position="161"/>
    </location>
</feature>
<keyword evidence="2" id="KW-1133">Transmembrane helix</keyword>
<dbReference type="EMBL" id="CZKA01000031">
    <property type="protein sequence ID" value="CUR56931.1"/>
    <property type="molecule type" value="Genomic_DNA"/>
</dbReference>
<name>A0A2P2C4K5_9ZZZZ</name>
<evidence type="ECO:0000256" key="2">
    <source>
        <dbReference type="SAM" id="Phobius"/>
    </source>
</evidence>
<feature type="transmembrane region" description="Helical" evidence="2">
    <location>
        <begin position="322"/>
        <end position="350"/>
    </location>
</feature>
<reference evidence="4" key="1">
    <citation type="submission" date="2015-08" db="EMBL/GenBank/DDBJ databases">
        <authorList>
            <person name="Babu N.S."/>
            <person name="Beckwith C.J."/>
            <person name="Beseler K.G."/>
            <person name="Brison A."/>
            <person name="Carone J.V."/>
            <person name="Caskin T.P."/>
            <person name="Diamond M."/>
            <person name="Durham M.E."/>
            <person name="Foxe J.M."/>
            <person name="Go M."/>
            <person name="Henderson B.A."/>
            <person name="Jones I.B."/>
            <person name="McGettigan J.A."/>
            <person name="Micheletti S.J."/>
            <person name="Nasrallah M.E."/>
            <person name="Ortiz D."/>
            <person name="Piller C.R."/>
            <person name="Privatt S.R."/>
            <person name="Schneider S.L."/>
            <person name="Sharp S."/>
            <person name="Smith T.C."/>
            <person name="Stanton J.D."/>
            <person name="Ullery H.E."/>
            <person name="Wilson R.J."/>
            <person name="Serrano M.G."/>
            <person name="Buck G."/>
            <person name="Lee V."/>
            <person name="Wang Y."/>
            <person name="Carvalho R."/>
            <person name="Voegtly L."/>
            <person name="Shi R."/>
            <person name="Duckworth R."/>
            <person name="Johnson A."/>
            <person name="Loviza R."/>
            <person name="Walstead R."/>
            <person name="Shah Z."/>
            <person name="Kiflezghi M."/>
            <person name="Wade K."/>
            <person name="Ball S.L."/>
            <person name="Bradley K.W."/>
            <person name="Asai D.J."/>
            <person name="Bowman C.A."/>
            <person name="Russell D.A."/>
            <person name="Pope W.H."/>
            <person name="Jacobs-Sera D."/>
            <person name="Hendrix R.W."/>
            <person name="Hatfull G.F."/>
        </authorList>
    </citation>
    <scope>NUCLEOTIDE SEQUENCE</scope>
</reference>
<evidence type="ECO:0000313" key="4">
    <source>
        <dbReference type="EMBL" id="CUR56931.1"/>
    </source>
</evidence>
<evidence type="ECO:0000259" key="3">
    <source>
        <dbReference type="Pfam" id="PF10110"/>
    </source>
</evidence>
<keyword evidence="2" id="KW-0812">Transmembrane</keyword>
<feature type="transmembrane region" description="Helical" evidence="2">
    <location>
        <begin position="93"/>
        <end position="117"/>
    </location>
</feature>
<accession>A0A2P2C4K5</accession>
<protein>
    <recommendedName>
        <fullName evidence="3">Glycerophosphoryl diester phosphodiesterase membrane domain-containing protein</fullName>
    </recommendedName>
</protein>
<feature type="compositionally biased region" description="Pro residues" evidence="1">
    <location>
        <begin position="19"/>
        <end position="48"/>
    </location>
</feature>
<feature type="transmembrane region" description="Helical" evidence="2">
    <location>
        <begin position="280"/>
        <end position="302"/>
    </location>
</feature>
<gene>
    <name evidence="4" type="ORF">NOCA2370036</name>
</gene>